<protein>
    <recommendedName>
        <fullName evidence="1">SnoaL-like domain-containing protein</fullName>
    </recommendedName>
</protein>
<dbReference type="AlphaFoldDB" id="W0PHG3"/>
<evidence type="ECO:0000259" key="1">
    <source>
        <dbReference type="Pfam" id="PF13577"/>
    </source>
</evidence>
<keyword evidence="3" id="KW-1185">Reference proteome</keyword>
<organism evidence="2 3">
    <name type="scientific">Advenella mimigardefordensis (strain DSM 17166 / LMG 22922 / DPN7)</name>
    <dbReference type="NCBI Taxonomy" id="1247726"/>
    <lineage>
        <taxon>Bacteria</taxon>
        <taxon>Pseudomonadati</taxon>
        <taxon>Pseudomonadota</taxon>
        <taxon>Betaproteobacteria</taxon>
        <taxon>Burkholderiales</taxon>
        <taxon>Alcaligenaceae</taxon>
    </lineage>
</organism>
<dbReference type="KEGG" id="amim:MIM_c31580"/>
<dbReference type="Gene3D" id="3.10.450.50">
    <property type="match status" value="1"/>
</dbReference>
<dbReference type="OrthoDB" id="8686501at2"/>
<dbReference type="PATRIC" id="fig|1247726.3.peg.3488"/>
<dbReference type="Pfam" id="PF13577">
    <property type="entry name" value="SnoaL_4"/>
    <property type="match status" value="1"/>
</dbReference>
<evidence type="ECO:0000313" key="3">
    <source>
        <dbReference type="Proteomes" id="UP000019095"/>
    </source>
</evidence>
<dbReference type="EMBL" id="CP003915">
    <property type="protein sequence ID" value="AHG65222.1"/>
    <property type="molecule type" value="Genomic_DNA"/>
</dbReference>
<accession>W0PHG3</accession>
<dbReference type="InterPro" id="IPR037401">
    <property type="entry name" value="SnoaL-like"/>
</dbReference>
<dbReference type="RefSeq" id="WP_025373886.1">
    <property type="nucleotide sequence ID" value="NZ_CP003915.1"/>
</dbReference>
<feature type="domain" description="SnoaL-like" evidence="1">
    <location>
        <begin position="52"/>
        <end position="147"/>
    </location>
</feature>
<dbReference type="SUPFAM" id="SSF54427">
    <property type="entry name" value="NTF2-like"/>
    <property type="match status" value="1"/>
</dbReference>
<name>W0PHG3_ADVMD</name>
<dbReference type="HOGENOM" id="CLU_1420398_0_0_4"/>
<reference evidence="2 3" key="1">
    <citation type="journal article" date="2014" name="Microbiology">
        <title>Unravelling the complete genome sequence of Advenella mimigardefordensis strain DPN7T and novel insights in the catabolism of the xenobiotic polythioester precursor 3,3'-dithiodipropionate.</title>
        <authorList>
            <person name="Wubbeler J.H."/>
            <person name="Hiessl S."/>
            <person name="Schuldes J."/>
            <person name="Thurmer A."/>
            <person name="Daniel R."/>
            <person name="Steinbuchel A."/>
        </authorList>
    </citation>
    <scope>NUCLEOTIDE SEQUENCE [LARGE SCALE GENOMIC DNA]</scope>
    <source>
        <strain evidence="3">DSM 17166 / LMG 22922 / DPN7</strain>
    </source>
</reference>
<sequence>MNVQDLQSRLARLEAVEAIRALKARYGALADAKYTPHYQRLESEALRQVAHEQAMCFTEDVVWAGGDGFGGDICGREQLTQWFMRSPWRFAMHYYTSAHIDVNDNQASAAWRLWQLALREDDGDVIILGATTTERYRLEQDQQWRCCFMQFEQLHMCSLGLASLPLAQNLAALDALVSSRAHTASANPLFNHSITDSELS</sequence>
<dbReference type="InterPro" id="IPR032710">
    <property type="entry name" value="NTF2-like_dom_sf"/>
</dbReference>
<proteinExistence type="predicted"/>
<evidence type="ECO:0000313" key="2">
    <source>
        <dbReference type="EMBL" id="AHG65222.1"/>
    </source>
</evidence>
<gene>
    <name evidence="2" type="ORF">MIM_c31580</name>
</gene>
<dbReference type="Proteomes" id="UP000019095">
    <property type="component" value="Chromosome"/>
</dbReference>